<dbReference type="GO" id="GO:0006952">
    <property type="term" value="P:defense response"/>
    <property type="evidence" value="ECO:0007669"/>
    <property type="project" value="InterPro"/>
</dbReference>
<comment type="caution">
    <text evidence="2">The sequence shown here is derived from an EMBL/GenBank/DDBJ whole genome shotgun (WGS) entry which is preliminary data.</text>
</comment>
<dbReference type="PANTHER" id="PTHR11017:SF544">
    <property type="entry name" value="ADP-RIBOSYL CYCLASE_CYCLIC ADP-RIBOSE HYDROLASE"/>
    <property type="match status" value="1"/>
</dbReference>
<protein>
    <submittedName>
        <fullName evidence="2">Toll/interleukin-1 receptor (TIR) domain-containing protein</fullName>
    </submittedName>
</protein>
<feature type="domain" description="NB-ARC" evidence="1">
    <location>
        <begin position="3"/>
        <end position="81"/>
    </location>
</feature>
<evidence type="ECO:0000313" key="2">
    <source>
        <dbReference type="EMBL" id="GFD50803.1"/>
    </source>
</evidence>
<gene>
    <name evidence="2" type="ORF">Tci_922772</name>
</gene>
<dbReference type="SUPFAM" id="SSF52540">
    <property type="entry name" value="P-loop containing nucleoside triphosphate hydrolases"/>
    <property type="match status" value="1"/>
</dbReference>
<dbReference type="AlphaFoldDB" id="A0A699WUC3"/>
<feature type="non-terminal residue" evidence="2">
    <location>
        <position position="85"/>
    </location>
</feature>
<dbReference type="InterPro" id="IPR002182">
    <property type="entry name" value="NB-ARC"/>
</dbReference>
<evidence type="ECO:0000259" key="1">
    <source>
        <dbReference type="Pfam" id="PF00931"/>
    </source>
</evidence>
<organism evidence="2">
    <name type="scientific">Tanacetum cinerariifolium</name>
    <name type="common">Dalmatian daisy</name>
    <name type="synonym">Chrysanthemum cinerariifolium</name>
    <dbReference type="NCBI Taxonomy" id="118510"/>
    <lineage>
        <taxon>Eukaryota</taxon>
        <taxon>Viridiplantae</taxon>
        <taxon>Streptophyta</taxon>
        <taxon>Embryophyta</taxon>
        <taxon>Tracheophyta</taxon>
        <taxon>Spermatophyta</taxon>
        <taxon>Magnoliopsida</taxon>
        <taxon>eudicotyledons</taxon>
        <taxon>Gunneridae</taxon>
        <taxon>Pentapetalae</taxon>
        <taxon>asterids</taxon>
        <taxon>campanulids</taxon>
        <taxon>Asterales</taxon>
        <taxon>Asteraceae</taxon>
        <taxon>Asteroideae</taxon>
        <taxon>Anthemideae</taxon>
        <taxon>Anthemidinae</taxon>
        <taxon>Tanacetum</taxon>
    </lineage>
</organism>
<dbReference type="Gene3D" id="3.40.50.300">
    <property type="entry name" value="P-loop containing nucleotide triphosphate hydrolases"/>
    <property type="match status" value="1"/>
</dbReference>
<dbReference type="InterPro" id="IPR027417">
    <property type="entry name" value="P-loop_NTPase"/>
</dbReference>
<dbReference type="GO" id="GO:0043531">
    <property type="term" value="F:ADP binding"/>
    <property type="evidence" value="ECO:0007669"/>
    <property type="project" value="InterPro"/>
</dbReference>
<reference evidence="2" key="1">
    <citation type="journal article" date="2019" name="Sci. Rep.">
        <title>Draft genome of Tanacetum cinerariifolium, the natural source of mosquito coil.</title>
        <authorList>
            <person name="Yamashiro T."/>
            <person name="Shiraishi A."/>
            <person name="Satake H."/>
            <person name="Nakayama K."/>
        </authorList>
    </citation>
    <scope>NUCLEOTIDE SEQUENCE</scope>
</reference>
<name>A0A699WUC3_TANCI</name>
<dbReference type="Pfam" id="PF00931">
    <property type="entry name" value="NB-ARC"/>
    <property type="match status" value="1"/>
</dbReference>
<sequence length="85" mass="9253">METRAKAVISSLEPGVGDARMLGIWGMGGAGKTTLARAIFDEISNQFDGENFIENVRKVSKASSEGLKRLQKQVLSDVLKDQNIE</sequence>
<accession>A0A699WUC3</accession>
<dbReference type="PANTHER" id="PTHR11017">
    <property type="entry name" value="LEUCINE-RICH REPEAT-CONTAINING PROTEIN"/>
    <property type="match status" value="1"/>
</dbReference>
<keyword evidence="2" id="KW-0675">Receptor</keyword>
<dbReference type="EMBL" id="BKCJ011761815">
    <property type="protein sequence ID" value="GFD50803.1"/>
    <property type="molecule type" value="Genomic_DNA"/>
</dbReference>
<dbReference type="InterPro" id="IPR044974">
    <property type="entry name" value="Disease_R_plants"/>
</dbReference>
<proteinExistence type="predicted"/>